<keyword evidence="5" id="KW-0378">Hydrolase</keyword>
<evidence type="ECO:0000259" key="6">
    <source>
        <dbReference type="Pfam" id="PF01979"/>
    </source>
</evidence>
<dbReference type="InterPro" id="IPR032466">
    <property type="entry name" value="Metal_Hydrolase"/>
</dbReference>
<dbReference type="Gene3D" id="3.20.20.140">
    <property type="entry name" value="Metal-dependent hydrolases"/>
    <property type="match status" value="1"/>
</dbReference>
<comment type="function">
    <text evidence="2">Catalyzes the reversible cyclization of carbamoyl aspartate to dihydroorotate.</text>
</comment>
<dbReference type="PANTHER" id="PTHR43668">
    <property type="entry name" value="ALLANTOINASE"/>
    <property type="match status" value="1"/>
</dbReference>
<dbReference type="Pfam" id="PF01979">
    <property type="entry name" value="Amidohydro_1"/>
    <property type="match status" value="1"/>
</dbReference>
<evidence type="ECO:0000256" key="1">
    <source>
        <dbReference type="ARBA" id="ARBA00001947"/>
    </source>
</evidence>
<dbReference type="Proteomes" id="UP000178264">
    <property type="component" value="Unassembled WGS sequence"/>
</dbReference>
<dbReference type="PROSITE" id="PS00483">
    <property type="entry name" value="DIHYDROOROTASE_2"/>
    <property type="match status" value="1"/>
</dbReference>
<dbReference type="FunFam" id="3.20.20.140:FF:000036">
    <property type="entry name" value="Carbamoyl-phosphate synthase large chain"/>
    <property type="match status" value="1"/>
</dbReference>
<dbReference type="InterPro" id="IPR011059">
    <property type="entry name" value="Metal-dep_hydrolase_composite"/>
</dbReference>
<evidence type="ECO:0000256" key="5">
    <source>
        <dbReference type="ARBA" id="ARBA00022801"/>
    </source>
</evidence>
<reference evidence="7 8" key="1">
    <citation type="journal article" date="2016" name="Nat. Commun.">
        <title>Thousands of microbial genomes shed light on interconnected biogeochemical processes in an aquifer system.</title>
        <authorList>
            <person name="Anantharaman K."/>
            <person name="Brown C.T."/>
            <person name="Hug L.A."/>
            <person name="Sharon I."/>
            <person name="Castelle C.J."/>
            <person name="Probst A.J."/>
            <person name="Thomas B.C."/>
            <person name="Singh A."/>
            <person name="Wilkins M.J."/>
            <person name="Karaoz U."/>
            <person name="Brodie E.L."/>
            <person name="Williams K.H."/>
            <person name="Hubbard S.S."/>
            <person name="Banfield J.F."/>
        </authorList>
    </citation>
    <scope>NUCLEOTIDE SEQUENCE [LARGE SCALE GENOMIC DNA]</scope>
</reference>
<dbReference type="InterPro" id="IPR002195">
    <property type="entry name" value="Dihydroorotase_CS"/>
</dbReference>
<evidence type="ECO:0000256" key="4">
    <source>
        <dbReference type="ARBA" id="ARBA00022723"/>
    </source>
</evidence>
<gene>
    <name evidence="7" type="ORF">A3I42_02175</name>
</gene>
<proteinExistence type="inferred from homology"/>
<comment type="similarity">
    <text evidence="3">Belongs to the metallo-dependent hydrolases superfamily. DHOase family. Class I DHOase subfamily.</text>
</comment>
<dbReference type="GO" id="GO:0006145">
    <property type="term" value="P:purine nucleobase catabolic process"/>
    <property type="evidence" value="ECO:0007669"/>
    <property type="project" value="TreeGrafter"/>
</dbReference>
<evidence type="ECO:0000313" key="8">
    <source>
        <dbReference type="Proteomes" id="UP000178264"/>
    </source>
</evidence>
<evidence type="ECO:0000313" key="7">
    <source>
        <dbReference type="EMBL" id="OGL88645.1"/>
    </source>
</evidence>
<dbReference type="PANTHER" id="PTHR43668:SF2">
    <property type="entry name" value="ALLANTOINASE"/>
    <property type="match status" value="1"/>
</dbReference>
<keyword evidence="4" id="KW-0479">Metal-binding</keyword>
<feature type="domain" description="Amidohydrolase-related" evidence="6">
    <location>
        <begin position="7"/>
        <end position="286"/>
    </location>
</feature>
<dbReference type="AlphaFoldDB" id="A0A1F7VDX3"/>
<evidence type="ECO:0000256" key="2">
    <source>
        <dbReference type="ARBA" id="ARBA00002368"/>
    </source>
</evidence>
<name>A0A1F7VDX3_9BACT</name>
<dbReference type="GO" id="GO:0046872">
    <property type="term" value="F:metal ion binding"/>
    <property type="evidence" value="ECO:0007669"/>
    <property type="project" value="UniProtKB-KW"/>
</dbReference>
<comment type="cofactor">
    <cofactor evidence="1">
        <name>Zn(2+)</name>
        <dbReference type="ChEBI" id="CHEBI:29105"/>
    </cofactor>
</comment>
<sequence>MSQIIRFPGMVDMHVHMREPGLTQKEDWLTGTSAAIAGGVVAIVDMPNTIPPTFTSEAIDEKEGIAREKALCDYGFYFGSDGSNLGEFEKVYDRVCGLKLYLDETTGSLRIDDEKKMDAIFRAWPRGKPILVHAERERLKRAILLAEKNYQKLHCCHVARKVDMELIANAKQKGLPITCEVAPHHLFLTNKDRTRLGSLAMMKPELGTEADQQALWDHIKKGTVDCIATDHAPHTLQEKEASTPPMGVPGLETAMPLLFTAIEDGKLTHDELTQLTNINPCRILGIRPANQTYVEVETGIQYQLDERTLKTKCGWSPFSDATLKARIVRTIIRGTEVFRDGTIVTTQRYGKNII</sequence>
<dbReference type="InterPro" id="IPR050138">
    <property type="entry name" value="DHOase/Allantoinase_Hydrolase"/>
</dbReference>
<dbReference type="GO" id="GO:0004038">
    <property type="term" value="F:allantoinase activity"/>
    <property type="evidence" value="ECO:0007669"/>
    <property type="project" value="TreeGrafter"/>
</dbReference>
<dbReference type="EMBL" id="MGER01000019">
    <property type="protein sequence ID" value="OGL88645.1"/>
    <property type="molecule type" value="Genomic_DNA"/>
</dbReference>
<dbReference type="InterPro" id="IPR006680">
    <property type="entry name" value="Amidohydro-rel"/>
</dbReference>
<protein>
    <recommendedName>
        <fullName evidence="6">Amidohydrolase-related domain-containing protein</fullName>
    </recommendedName>
</protein>
<comment type="caution">
    <text evidence="7">The sequence shown here is derived from an EMBL/GenBank/DDBJ whole genome shotgun (WGS) entry which is preliminary data.</text>
</comment>
<dbReference type="GO" id="GO:0005737">
    <property type="term" value="C:cytoplasm"/>
    <property type="evidence" value="ECO:0007669"/>
    <property type="project" value="TreeGrafter"/>
</dbReference>
<organism evidence="7 8">
    <name type="scientific">Candidatus Uhrbacteria bacterium RIFCSPLOWO2_02_FULL_49_11</name>
    <dbReference type="NCBI Taxonomy" id="1802409"/>
    <lineage>
        <taxon>Bacteria</taxon>
        <taxon>Candidatus Uhriibacteriota</taxon>
    </lineage>
</organism>
<dbReference type="SUPFAM" id="SSF51556">
    <property type="entry name" value="Metallo-dependent hydrolases"/>
    <property type="match status" value="1"/>
</dbReference>
<dbReference type="SUPFAM" id="SSF51338">
    <property type="entry name" value="Composite domain of metallo-dependent hydrolases"/>
    <property type="match status" value="1"/>
</dbReference>
<accession>A0A1F7VDX3</accession>
<evidence type="ECO:0000256" key="3">
    <source>
        <dbReference type="ARBA" id="ARBA00010286"/>
    </source>
</evidence>